<dbReference type="PANTHER" id="PTHR43709:SF2">
    <property type="entry name" value="DUF453 DOMAIN PROTEIN (AFU_ORTHOLOGUE AFUA_6G00360)"/>
    <property type="match status" value="1"/>
</dbReference>
<keyword evidence="4" id="KW-1185">Reference proteome</keyword>
<dbReference type="GO" id="GO:0016853">
    <property type="term" value="F:isomerase activity"/>
    <property type="evidence" value="ECO:0007669"/>
    <property type="project" value="UniProtKB-KW"/>
</dbReference>
<evidence type="ECO:0000313" key="4">
    <source>
        <dbReference type="Proteomes" id="UP001203945"/>
    </source>
</evidence>
<dbReference type="InterPro" id="IPR007400">
    <property type="entry name" value="PrpF-like"/>
</dbReference>
<dbReference type="Gene3D" id="3.10.310.10">
    <property type="entry name" value="Diaminopimelate Epimerase, Chain A, domain 1"/>
    <property type="match status" value="2"/>
</dbReference>
<name>A0ABT1MPX5_9RHOB</name>
<dbReference type="RefSeq" id="WP_255329331.1">
    <property type="nucleotide sequence ID" value="NZ_JAKZEU010000002.1"/>
</dbReference>
<evidence type="ECO:0000313" key="3">
    <source>
        <dbReference type="EMBL" id="MCQ0970355.1"/>
    </source>
</evidence>
<dbReference type="Pfam" id="PF04303">
    <property type="entry name" value="PrpF"/>
    <property type="match status" value="1"/>
</dbReference>
<proteinExistence type="inferred from homology"/>
<dbReference type="InterPro" id="IPR047687">
    <property type="entry name" value="OMA_tautomer-like"/>
</dbReference>
<keyword evidence="2 3" id="KW-0413">Isomerase</keyword>
<dbReference type="Proteomes" id="UP001203945">
    <property type="component" value="Unassembled WGS sequence"/>
</dbReference>
<dbReference type="SUPFAM" id="SSF54506">
    <property type="entry name" value="Diaminopimelate epimerase-like"/>
    <property type="match status" value="2"/>
</dbReference>
<dbReference type="EMBL" id="JAKZEU010000002">
    <property type="protein sequence ID" value="MCQ0970355.1"/>
    <property type="molecule type" value="Genomic_DNA"/>
</dbReference>
<comment type="similarity">
    <text evidence="1">Belongs to the PrpF family.</text>
</comment>
<sequence length="376" mass="39338">MTQTPIPYLFLRGGTSRGPYFRREDLPQDRDALSRILIAVVGAGHPLNIDGIGGGNAVTTKVAMLSRSQSDDADVDYFFAQVSVDEPLVDYKPTCGNILVGVGPAAIEMGLVPVSGDQTRVRIRAVNTGALVEAIVETPGGRVRYDGDVAIAGVPGTAAPVGLNFLDVVGTSCGALLPTGNLRDTIDGIDVTCMDVAMPMAIARAEDFGLTGYESAAELDANRDFFARMEKIRIEAGRLMGMGDVTKSVTPKFGILARPRNGGAISARYFMPWNTHPSLAVTGSQCLAACALTPGTVADGLGDLPEGTPALMRIEHPMGDIEVTVDHETTAEGGFQLRSAGLVRTARLIARGEVMVPEAAMTGTVVPEAAPVGQDA</sequence>
<accession>A0ABT1MPX5</accession>
<organism evidence="3 4">
    <name type="scientific">Paracoccus albicereus</name>
    <dbReference type="NCBI Taxonomy" id="2922394"/>
    <lineage>
        <taxon>Bacteria</taxon>
        <taxon>Pseudomonadati</taxon>
        <taxon>Pseudomonadota</taxon>
        <taxon>Alphaproteobacteria</taxon>
        <taxon>Rhodobacterales</taxon>
        <taxon>Paracoccaceae</taxon>
        <taxon>Paracoccus</taxon>
    </lineage>
</organism>
<dbReference type="NCBIfam" id="NF033377">
    <property type="entry name" value="OMA_tautomer"/>
    <property type="match status" value="1"/>
</dbReference>
<evidence type="ECO:0000256" key="2">
    <source>
        <dbReference type="ARBA" id="ARBA00023235"/>
    </source>
</evidence>
<gene>
    <name evidence="3" type="ORF">MLD63_07950</name>
</gene>
<dbReference type="EC" id="5.3.2.8" evidence="3"/>
<protein>
    <submittedName>
        <fullName evidence="3">4-oxalomesaconate tautomerase</fullName>
        <ecNumber evidence="3">5.3.2.8</ecNumber>
    </submittedName>
</protein>
<reference evidence="3 4" key="1">
    <citation type="submission" date="2022-03" db="EMBL/GenBank/DDBJ databases">
        <authorList>
            <person name="He Y."/>
        </authorList>
    </citation>
    <scope>NUCLEOTIDE SEQUENCE [LARGE SCALE GENOMIC DNA]</scope>
    <source>
        <strain evidence="3 4">TK19116</strain>
    </source>
</reference>
<evidence type="ECO:0000256" key="1">
    <source>
        <dbReference type="ARBA" id="ARBA00007673"/>
    </source>
</evidence>
<dbReference type="PANTHER" id="PTHR43709">
    <property type="entry name" value="ACONITATE ISOMERASE-RELATED"/>
    <property type="match status" value="1"/>
</dbReference>
<comment type="caution">
    <text evidence="3">The sequence shown here is derived from an EMBL/GenBank/DDBJ whole genome shotgun (WGS) entry which is preliminary data.</text>
</comment>